<accession>A0ABQ4PJ50</accession>
<comment type="caution">
    <text evidence="2">The sequence shown here is derived from an EMBL/GenBank/DDBJ whole genome shotgun (WGS) entry which is preliminary data.</text>
</comment>
<evidence type="ECO:0000313" key="3">
    <source>
        <dbReference type="Proteomes" id="UP000761574"/>
    </source>
</evidence>
<feature type="transmembrane region" description="Helical" evidence="1">
    <location>
        <begin position="31"/>
        <end position="58"/>
    </location>
</feature>
<dbReference type="EMBL" id="BPFB01000024">
    <property type="protein sequence ID" value="GIU47702.1"/>
    <property type="molecule type" value="Genomic_DNA"/>
</dbReference>
<keyword evidence="3" id="KW-1185">Reference proteome</keyword>
<gene>
    <name evidence="2" type="ORF">TUM4630_22310</name>
</gene>
<keyword evidence="1" id="KW-0812">Transmembrane</keyword>
<evidence type="ECO:0000313" key="2">
    <source>
        <dbReference type="EMBL" id="GIU47702.1"/>
    </source>
</evidence>
<keyword evidence="1" id="KW-1133">Transmembrane helix</keyword>
<dbReference type="Proteomes" id="UP000761574">
    <property type="component" value="Unassembled WGS sequence"/>
</dbReference>
<evidence type="ECO:0000256" key="1">
    <source>
        <dbReference type="SAM" id="Phobius"/>
    </source>
</evidence>
<name>A0ABQ4PJ50_9GAMM</name>
<organism evidence="2 3">
    <name type="scientific">Shewanella algidipiscicola</name>
    <dbReference type="NCBI Taxonomy" id="614070"/>
    <lineage>
        <taxon>Bacteria</taxon>
        <taxon>Pseudomonadati</taxon>
        <taxon>Pseudomonadota</taxon>
        <taxon>Gammaproteobacteria</taxon>
        <taxon>Alteromonadales</taxon>
        <taxon>Shewanellaceae</taxon>
        <taxon>Shewanella</taxon>
    </lineage>
</organism>
<proteinExistence type="predicted"/>
<sequence>MSAGVSLGHSVGRGIILAGRLLAEYKKDRSAVFLSMSLCLEIGLSYDAVALAILISFFQTLG</sequence>
<keyword evidence="1" id="KW-0472">Membrane</keyword>
<reference evidence="2 3" key="1">
    <citation type="submission" date="2021-05" db="EMBL/GenBank/DDBJ databases">
        <title>Molecular characterization for Shewanella algae harboring chromosomal blaOXA-55-like strains isolated from clinical and environment sample.</title>
        <authorList>
            <person name="Ohama Y."/>
            <person name="Aoki K."/>
            <person name="Harada S."/>
            <person name="Moriya K."/>
            <person name="Ishii Y."/>
            <person name="Tateda K."/>
        </authorList>
    </citation>
    <scope>NUCLEOTIDE SEQUENCE [LARGE SCALE GENOMIC DNA]</scope>
    <source>
        <strain evidence="2 3">LMG 23746</strain>
    </source>
</reference>
<protein>
    <submittedName>
        <fullName evidence="2">Uncharacterized protein</fullName>
    </submittedName>
</protein>